<sequence>MNTSDTALINADLLATCHSLGSWDQKEYIKEPDCFEGIKDLIRFLRRDDDTHDIRRQLGTIRVLETDLLPLLKYYPNDSALFEVNLRLLVNITNPALLLYHEELPEEKTTRNQYLEVVGQLQVYKQAFADAKVWAVLTKRLGDLLQLTWEQRQEEDKTTIERILILVRNVLHVPANPTEEKRTDDDVSVHDQILWALHLSGMEDLLLYIATSEEEDQFCFHILEIISLMFREQKAEQLALTGSARPQSEKEKDIKELTNIRDQEKAEKKINQLKLSGRHSRFGGTFYVRNVKSVSDRDVICHRILTDNQFLDFDQGKAFRKKPKNRRPQQDFDITRRSTLSIRLFLRDFCVEFLNSAYNSLMFSVKDNLSRQRAQAHDETYYLWAMRFFMEFNRLYSFNVSFVSETVSIQVFHYIHTQLENYYEMMMTDKRKLVLWSRRIHLALKAYQELLMTLAVMGKSPEEAVQKSAKIIKGNIFYMVEYRDLLLTLLMNYDEVKLPRSYLKDLVETTHVFLRMLEHQSHNSSHLIVQNKKRRSRKNKNKKKAKSDITKSQQPSEDQLEKEWEDVSGDLSAVLQGHKRITSDVTPFDAASEKSLEDQKGDAVIKIQRVLRENNAAESVALYRAARELWPEGNVFGTSNMKPEEEFMALREIFFTSIPGSETQNTERTAEESNQEVDDEEEEEGRDTVVWLISLKNLHTGLWEKRKLYE</sequence>
<evidence type="ECO:0000256" key="4">
    <source>
        <dbReference type="SAM" id="MobiDB-lite"/>
    </source>
</evidence>
<evidence type="ECO:0000313" key="7">
    <source>
        <dbReference type="RefSeq" id="XP_022243537.1"/>
    </source>
</evidence>
<organism evidence="6 7">
    <name type="scientific">Limulus polyphemus</name>
    <name type="common">Atlantic horseshoe crab</name>
    <dbReference type="NCBI Taxonomy" id="6850"/>
    <lineage>
        <taxon>Eukaryota</taxon>
        <taxon>Metazoa</taxon>
        <taxon>Ecdysozoa</taxon>
        <taxon>Arthropoda</taxon>
        <taxon>Chelicerata</taxon>
        <taxon>Merostomata</taxon>
        <taxon>Xiphosura</taxon>
        <taxon>Limulidae</taxon>
        <taxon>Limulus</taxon>
    </lineage>
</organism>
<keyword evidence="6" id="KW-1185">Reference proteome</keyword>
<evidence type="ECO:0000256" key="1">
    <source>
        <dbReference type="ARBA" id="ARBA00004123"/>
    </source>
</evidence>
<feature type="region of interest" description="Disordered" evidence="4">
    <location>
        <begin position="658"/>
        <end position="685"/>
    </location>
</feature>
<feature type="compositionally biased region" description="Polar residues" evidence="4">
    <location>
        <begin position="658"/>
        <end position="667"/>
    </location>
</feature>
<accession>A0ABM1SIT2</accession>
<gene>
    <name evidence="7" type="primary">LOC106461021</name>
</gene>
<feature type="domain" description="Timeless N-terminal" evidence="5">
    <location>
        <begin position="27"/>
        <end position="288"/>
    </location>
</feature>
<dbReference type="Pfam" id="PF04821">
    <property type="entry name" value="TIMELESS"/>
    <property type="match status" value="1"/>
</dbReference>
<dbReference type="RefSeq" id="XP_022243537.1">
    <property type="nucleotide sequence ID" value="XM_022387829.1"/>
</dbReference>
<feature type="region of interest" description="Disordered" evidence="4">
    <location>
        <begin position="524"/>
        <end position="563"/>
    </location>
</feature>
<dbReference type="InterPro" id="IPR006906">
    <property type="entry name" value="Timeless_N"/>
</dbReference>
<name>A0ABM1SIT2_LIMPO</name>
<dbReference type="Proteomes" id="UP000694941">
    <property type="component" value="Unplaced"/>
</dbReference>
<dbReference type="PANTHER" id="PTHR22940">
    <property type="entry name" value="TIMEOUT/TIMELESS-2"/>
    <property type="match status" value="1"/>
</dbReference>
<evidence type="ECO:0000256" key="2">
    <source>
        <dbReference type="ARBA" id="ARBA00023242"/>
    </source>
</evidence>
<keyword evidence="2" id="KW-0539">Nucleus</keyword>
<feature type="compositionally biased region" description="Acidic residues" evidence="4">
    <location>
        <begin position="673"/>
        <end position="685"/>
    </location>
</feature>
<protein>
    <submittedName>
        <fullName evidence="7">Protein timeless homolog</fullName>
    </submittedName>
</protein>
<dbReference type="PANTHER" id="PTHR22940:SF4">
    <property type="entry name" value="PROTEIN TIMELESS HOMOLOG"/>
    <property type="match status" value="1"/>
</dbReference>
<comment type="subcellular location">
    <subcellularLocation>
        <location evidence="1">Nucleus</location>
    </subcellularLocation>
</comment>
<evidence type="ECO:0000313" key="6">
    <source>
        <dbReference type="Proteomes" id="UP000694941"/>
    </source>
</evidence>
<dbReference type="InterPro" id="IPR044998">
    <property type="entry name" value="Timeless"/>
</dbReference>
<keyword evidence="3" id="KW-0131">Cell cycle</keyword>
<reference evidence="7" key="1">
    <citation type="submission" date="2025-08" db="UniProtKB">
        <authorList>
            <consortium name="RefSeq"/>
        </authorList>
    </citation>
    <scope>IDENTIFICATION</scope>
    <source>
        <tissue evidence="7">Muscle</tissue>
    </source>
</reference>
<dbReference type="GeneID" id="106461021"/>
<evidence type="ECO:0000259" key="5">
    <source>
        <dbReference type="Pfam" id="PF04821"/>
    </source>
</evidence>
<proteinExistence type="predicted"/>
<evidence type="ECO:0000256" key="3">
    <source>
        <dbReference type="ARBA" id="ARBA00023306"/>
    </source>
</evidence>
<feature type="compositionally biased region" description="Basic residues" evidence="4">
    <location>
        <begin position="531"/>
        <end position="545"/>
    </location>
</feature>